<dbReference type="InterPro" id="IPR016181">
    <property type="entry name" value="Acyl_CoA_acyltransferase"/>
</dbReference>
<dbReference type="GO" id="GO:0016747">
    <property type="term" value="F:acyltransferase activity, transferring groups other than amino-acyl groups"/>
    <property type="evidence" value="ECO:0007669"/>
    <property type="project" value="InterPro"/>
</dbReference>
<reference evidence="2 3" key="1">
    <citation type="submission" date="2019-05" db="EMBL/GenBank/DDBJ databases">
        <authorList>
            <person name="Lee S.D."/>
        </authorList>
    </citation>
    <scope>NUCLEOTIDE SEQUENCE [LARGE SCALE GENOMIC DNA]</scope>
    <source>
        <strain evidence="2 3">YC2-7</strain>
    </source>
</reference>
<feature type="domain" description="N-acetyltransferase" evidence="1">
    <location>
        <begin position="10"/>
        <end position="151"/>
    </location>
</feature>
<comment type="caution">
    <text evidence="2">The sequence shown here is derived from an EMBL/GenBank/DDBJ whole genome shotgun (WGS) entry which is preliminary data.</text>
</comment>
<keyword evidence="3" id="KW-1185">Reference proteome</keyword>
<dbReference type="Gene3D" id="3.40.630.30">
    <property type="match status" value="1"/>
</dbReference>
<gene>
    <name evidence="2" type="ORF">FGL95_04885</name>
</gene>
<accession>A0A848KAY9</accession>
<sequence length="157" mass="17754">MWQIRELTADLIRSAAECHIASWQESYRGIVPDHVLDAFDIDERAAMWERRLADHPHATQVAVEDGAVIGFATASPHELHALYVRRYRHGSGVADELIGAAIGARPCSLWVFEANPRAQAFYRKHGFVPAGERKIEPFSGAMEIRMVRFNDDDKLEQ</sequence>
<dbReference type="RefSeq" id="WP_169585030.1">
    <property type="nucleotide sequence ID" value="NZ_VCQU01000001.1"/>
</dbReference>
<evidence type="ECO:0000259" key="1">
    <source>
        <dbReference type="PROSITE" id="PS51186"/>
    </source>
</evidence>
<dbReference type="InterPro" id="IPR000182">
    <property type="entry name" value="GNAT_dom"/>
</dbReference>
<keyword evidence="2" id="KW-0808">Transferase</keyword>
<reference evidence="2 3" key="2">
    <citation type="submission" date="2020-06" db="EMBL/GenBank/DDBJ databases">
        <title>Antribacter stalactiti gen. nov., sp. nov., a new member of the family Nacardiaceae isolated from a cave.</title>
        <authorList>
            <person name="Kim I.S."/>
        </authorList>
    </citation>
    <scope>NUCLEOTIDE SEQUENCE [LARGE SCALE GENOMIC DNA]</scope>
    <source>
        <strain evidence="2 3">YC2-7</strain>
    </source>
</reference>
<protein>
    <submittedName>
        <fullName evidence="2">GNAT family N-acetyltransferase</fullName>
    </submittedName>
</protein>
<proteinExistence type="predicted"/>
<dbReference type="Proteomes" id="UP000535543">
    <property type="component" value="Unassembled WGS sequence"/>
</dbReference>
<dbReference type="PROSITE" id="PS51186">
    <property type="entry name" value="GNAT"/>
    <property type="match status" value="1"/>
</dbReference>
<organism evidence="2 3">
    <name type="scientific">Antrihabitans stalactiti</name>
    <dbReference type="NCBI Taxonomy" id="2584121"/>
    <lineage>
        <taxon>Bacteria</taxon>
        <taxon>Bacillati</taxon>
        <taxon>Actinomycetota</taxon>
        <taxon>Actinomycetes</taxon>
        <taxon>Mycobacteriales</taxon>
        <taxon>Nocardiaceae</taxon>
        <taxon>Antrihabitans</taxon>
    </lineage>
</organism>
<dbReference type="SUPFAM" id="SSF55729">
    <property type="entry name" value="Acyl-CoA N-acyltransferases (Nat)"/>
    <property type="match status" value="1"/>
</dbReference>
<evidence type="ECO:0000313" key="2">
    <source>
        <dbReference type="EMBL" id="NMN94374.1"/>
    </source>
</evidence>
<evidence type="ECO:0000313" key="3">
    <source>
        <dbReference type="Proteomes" id="UP000535543"/>
    </source>
</evidence>
<name>A0A848KAY9_9NOCA</name>
<dbReference type="Pfam" id="PF00583">
    <property type="entry name" value="Acetyltransf_1"/>
    <property type="match status" value="1"/>
</dbReference>
<dbReference type="EMBL" id="VCQU01000001">
    <property type="protein sequence ID" value="NMN94374.1"/>
    <property type="molecule type" value="Genomic_DNA"/>
</dbReference>
<dbReference type="AlphaFoldDB" id="A0A848KAY9"/>